<organism evidence="1">
    <name type="scientific">Vibrio phage PH669</name>
    <dbReference type="NCBI Taxonomy" id="2800823"/>
    <lineage>
        <taxon>Viruses</taxon>
        <taxon>Duplodnaviria</taxon>
        <taxon>Heunggongvirae</taxon>
        <taxon>Uroviricota</taxon>
        <taxon>Caudoviricetes</taxon>
        <taxon>Queuovirinae</taxon>
    </lineage>
</organism>
<proteinExistence type="predicted"/>
<dbReference type="EMBL" id="MW423738">
    <property type="protein sequence ID" value="QQK88566.1"/>
    <property type="molecule type" value="Genomic_DNA"/>
</dbReference>
<accession>A0A7T6ZME2</accession>
<name>A0A7T6ZME2_9CAUD</name>
<evidence type="ECO:0000313" key="1">
    <source>
        <dbReference type="EMBL" id="QQK88566.1"/>
    </source>
</evidence>
<reference evidence="1" key="1">
    <citation type="submission" date="2020-12" db="EMBL/GenBank/DDBJ databases">
        <authorList>
            <person name="Hu Z."/>
        </authorList>
    </citation>
    <scope>NUCLEOTIDE SEQUENCE</scope>
</reference>
<feature type="non-terminal residue" evidence="1">
    <location>
        <position position="1"/>
    </location>
</feature>
<sequence>LADQAWEAAGKPTDVSVVLKLRKQWMNDWEAIGIKKTTASSTLGAWQKSRLVS</sequence>
<protein>
    <submittedName>
        <fullName evidence="1">Uncharacterized protein</fullName>
    </submittedName>
</protein>